<dbReference type="GeneID" id="17284943"/>
<dbReference type="KEGG" id="ehx:EMIHUDRAFT_200254"/>
<sequence length="161" mass="16878">MGGKAKPKKHTAAELAAKAKAATTSVGGGTAGIAERDKKANLTIECLEVGCGGTKLASLTVAQRHWCQKHCTCRRAPNPETGRCECFPAERYEPLFNKPKEAVKTHHNQAATLASNKNASKSVRDKLKAQQAAAAAIIAAEANKGTKPKQFTAKASGPSTI</sequence>
<dbReference type="RefSeq" id="XP_005792101.1">
    <property type="nucleotide sequence ID" value="XM_005792044.1"/>
</dbReference>
<proteinExistence type="predicted"/>
<dbReference type="AlphaFoldDB" id="A0A0D3KV87"/>
<protein>
    <submittedName>
        <fullName evidence="1">Uncharacterized protein</fullName>
    </submittedName>
</protein>
<evidence type="ECO:0000313" key="2">
    <source>
        <dbReference type="Proteomes" id="UP000013827"/>
    </source>
</evidence>
<keyword evidence="2" id="KW-1185">Reference proteome</keyword>
<dbReference type="Proteomes" id="UP000013827">
    <property type="component" value="Unassembled WGS sequence"/>
</dbReference>
<name>A0A0D3KV87_EMIH1</name>
<dbReference type="PaxDb" id="2903-EOD39672"/>
<organism evidence="1 2">
    <name type="scientific">Emiliania huxleyi (strain CCMP1516)</name>
    <dbReference type="NCBI Taxonomy" id="280463"/>
    <lineage>
        <taxon>Eukaryota</taxon>
        <taxon>Haptista</taxon>
        <taxon>Haptophyta</taxon>
        <taxon>Prymnesiophyceae</taxon>
        <taxon>Isochrysidales</taxon>
        <taxon>Noelaerhabdaceae</taxon>
        <taxon>Emiliania</taxon>
    </lineage>
</organism>
<reference evidence="2" key="1">
    <citation type="journal article" date="2013" name="Nature">
        <title>Pan genome of the phytoplankton Emiliania underpins its global distribution.</title>
        <authorList>
            <person name="Read B.A."/>
            <person name="Kegel J."/>
            <person name="Klute M.J."/>
            <person name="Kuo A."/>
            <person name="Lefebvre S.C."/>
            <person name="Maumus F."/>
            <person name="Mayer C."/>
            <person name="Miller J."/>
            <person name="Monier A."/>
            <person name="Salamov A."/>
            <person name="Young J."/>
            <person name="Aguilar M."/>
            <person name="Claverie J.M."/>
            <person name="Frickenhaus S."/>
            <person name="Gonzalez K."/>
            <person name="Herman E.K."/>
            <person name="Lin Y.C."/>
            <person name="Napier J."/>
            <person name="Ogata H."/>
            <person name="Sarno A.F."/>
            <person name="Shmutz J."/>
            <person name="Schroeder D."/>
            <person name="de Vargas C."/>
            <person name="Verret F."/>
            <person name="von Dassow P."/>
            <person name="Valentin K."/>
            <person name="Van de Peer Y."/>
            <person name="Wheeler G."/>
            <person name="Dacks J.B."/>
            <person name="Delwiche C.F."/>
            <person name="Dyhrman S.T."/>
            <person name="Glockner G."/>
            <person name="John U."/>
            <person name="Richards T."/>
            <person name="Worden A.Z."/>
            <person name="Zhang X."/>
            <person name="Grigoriev I.V."/>
            <person name="Allen A.E."/>
            <person name="Bidle K."/>
            <person name="Borodovsky M."/>
            <person name="Bowler C."/>
            <person name="Brownlee C."/>
            <person name="Cock J.M."/>
            <person name="Elias M."/>
            <person name="Gladyshev V.N."/>
            <person name="Groth M."/>
            <person name="Guda C."/>
            <person name="Hadaegh A."/>
            <person name="Iglesias-Rodriguez M.D."/>
            <person name="Jenkins J."/>
            <person name="Jones B.M."/>
            <person name="Lawson T."/>
            <person name="Leese F."/>
            <person name="Lindquist E."/>
            <person name="Lobanov A."/>
            <person name="Lomsadze A."/>
            <person name="Malik S.B."/>
            <person name="Marsh M.E."/>
            <person name="Mackinder L."/>
            <person name="Mock T."/>
            <person name="Mueller-Roeber B."/>
            <person name="Pagarete A."/>
            <person name="Parker M."/>
            <person name="Probert I."/>
            <person name="Quesneville H."/>
            <person name="Raines C."/>
            <person name="Rensing S.A."/>
            <person name="Riano-Pachon D.M."/>
            <person name="Richier S."/>
            <person name="Rokitta S."/>
            <person name="Shiraiwa Y."/>
            <person name="Soanes D.M."/>
            <person name="van der Giezen M."/>
            <person name="Wahlund T.M."/>
            <person name="Williams B."/>
            <person name="Wilson W."/>
            <person name="Wolfe G."/>
            <person name="Wurch L.L."/>
        </authorList>
    </citation>
    <scope>NUCLEOTIDE SEQUENCE</scope>
</reference>
<dbReference type="HOGENOM" id="CLU_1646860_0_0_1"/>
<dbReference type="EnsemblProtists" id="EOD39672">
    <property type="protein sequence ID" value="EOD39672"/>
    <property type="gene ID" value="EMIHUDRAFT_200254"/>
</dbReference>
<reference evidence="1" key="2">
    <citation type="submission" date="2024-10" db="UniProtKB">
        <authorList>
            <consortium name="EnsemblProtists"/>
        </authorList>
    </citation>
    <scope>IDENTIFICATION</scope>
</reference>
<evidence type="ECO:0000313" key="1">
    <source>
        <dbReference type="EnsemblProtists" id="EOD39672"/>
    </source>
</evidence>
<accession>A0A0D3KV87</accession>